<organism evidence="2 3">
    <name type="scientific">Propionibacterium ruminifibrarum</name>
    <dbReference type="NCBI Taxonomy" id="1962131"/>
    <lineage>
        <taxon>Bacteria</taxon>
        <taxon>Bacillati</taxon>
        <taxon>Actinomycetota</taxon>
        <taxon>Actinomycetes</taxon>
        <taxon>Propionibacteriales</taxon>
        <taxon>Propionibacteriaceae</taxon>
        <taxon>Propionibacterium</taxon>
    </lineage>
</organism>
<evidence type="ECO:0000256" key="1">
    <source>
        <dbReference type="SAM" id="Phobius"/>
    </source>
</evidence>
<feature type="transmembrane region" description="Helical" evidence="1">
    <location>
        <begin position="164"/>
        <end position="181"/>
    </location>
</feature>
<feature type="transmembrane region" description="Helical" evidence="1">
    <location>
        <begin position="135"/>
        <end position="152"/>
    </location>
</feature>
<accession>A0A375I567</accession>
<evidence type="ECO:0008006" key="4">
    <source>
        <dbReference type="Google" id="ProtNLM"/>
    </source>
</evidence>
<keyword evidence="3" id="KW-1185">Reference proteome</keyword>
<evidence type="ECO:0000313" key="3">
    <source>
        <dbReference type="Proteomes" id="UP000265962"/>
    </source>
</evidence>
<feature type="transmembrane region" description="Helical" evidence="1">
    <location>
        <begin position="113"/>
        <end position="129"/>
    </location>
</feature>
<keyword evidence="1" id="KW-0472">Membrane</keyword>
<feature type="transmembrane region" description="Helical" evidence="1">
    <location>
        <begin position="12"/>
        <end position="34"/>
    </location>
</feature>
<gene>
    <name evidence="2" type="ORF">PROPJV5_2223</name>
</gene>
<name>A0A375I567_9ACTN</name>
<dbReference type="EMBL" id="OMOH01000011">
    <property type="protein sequence ID" value="SPF69268.1"/>
    <property type="molecule type" value="Genomic_DNA"/>
</dbReference>
<feature type="transmembrane region" description="Helical" evidence="1">
    <location>
        <begin position="187"/>
        <end position="208"/>
    </location>
</feature>
<reference evidence="3" key="1">
    <citation type="submission" date="2018-02" db="EMBL/GenBank/DDBJ databases">
        <authorList>
            <person name="Hornung B."/>
        </authorList>
    </citation>
    <scope>NUCLEOTIDE SEQUENCE [LARGE SCALE GENOMIC DNA]</scope>
</reference>
<evidence type="ECO:0000313" key="2">
    <source>
        <dbReference type="EMBL" id="SPF69268.1"/>
    </source>
</evidence>
<dbReference type="AlphaFoldDB" id="A0A375I567"/>
<sequence>MATSPPAVPARLLCWVLCLVSALLLAAIHLRLLARQPEPAPTVPGASEKTPYAELAAGGRVRLTCLLGVAAGSAATVMAGPVAPAWLIWGSGGVVLAGVDAASTWIPRGLTRLVLGELGAALLLGAALAGEPRLVVGALAGAGGVGGFFWVVWRAGAGLGFADVRLAVGLGALTGATGAAGTGPAAAVAAVMATAVIGAATGIIHAMGSTRHGPFPYGPALWLGAYACLAWPPATP</sequence>
<feature type="transmembrane region" description="Helical" evidence="1">
    <location>
        <begin position="215"/>
        <end position="234"/>
    </location>
</feature>
<dbReference type="RefSeq" id="WP_119716370.1">
    <property type="nucleotide sequence ID" value="NZ_OMOH01000011.1"/>
</dbReference>
<keyword evidence="1" id="KW-1133">Transmembrane helix</keyword>
<feature type="transmembrane region" description="Helical" evidence="1">
    <location>
        <begin position="86"/>
        <end position="106"/>
    </location>
</feature>
<dbReference type="OrthoDB" id="3734500at2"/>
<dbReference type="Proteomes" id="UP000265962">
    <property type="component" value="Unassembled WGS sequence"/>
</dbReference>
<protein>
    <recommendedName>
        <fullName evidence="4">Leader peptidase (Prepilin peptidase) / N-methyltransferase</fullName>
    </recommendedName>
</protein>
<proteinExistence type="predicted"/>
<keyword evidence="1" id="KW-0812">Transmembrane</keyword>